<dbReference type="EMBL" id="CP006577">
    <property type="protein sequence ID" value="AIG98092.1"/>
    <property type="molecule type" value="Genomic_DNA"/>
</dbReference>
<dbReference type="KEGG" id="afg:AFULGI_00013170"/>
<dbReference type="Proteomes" id="UP000028501">
    <property type="component" value="Chromosome"/>
</dbReference>
<evidence type="ECO:0008006" key="3">
    <source>
        <dbReference type="Google" id="ProtNLM"/>
    </source>
</evidence>
<evidence type="ECO:0000313" key="2">
    <source>
        <dbReference type="Proteomes" id="UP000028501"/>
    </source>
</evidence>
<dbReference type="Pfam" id="PF10826">
    <property type="entry name" value="DUF2551"/>
    <property type="match status" value="1"/>
</dbReference>
<dbReference type="AlphaFoldDB" id="A0A075WEF4"/>
<organism evidence="1 2">
    <name type="scientific">Archaeoglobus fulgidus DSM 8774</name>
    <dbReference type="NCBI Taxonomy" id="1344584"/>
    <lineage>
        <taxon>Archaea</taxon>
        <taxon>Methanobacteriati</taxon>
        <taxon>Methanobacteriota</taxon>
        <taxon>Archaeoglobi</taxon>
        <taxon>Archaeoglobales</taxon>
        <taxon>Archaeoglobaceae</taxon>
        <taxon>Archaeoglobus</taxon>
    </lineage>
</organism>
<accession>A0A075WEF4</accession>
<evidence type="ECO:0000313" key="1">
    <source>
        <dbReference type="EMBL" id="AIG98092.1"/>
    </source>
</evidence>
<dbReference type="GeneID" id="24794823"/>
<dbReference type="HOGENOM" id="CLU_161115_1_0_2"/>
<protein>
    <recommendedName>
        <fullName evidence="3">DUF2551 domain-containing protein</fullName>
    </recommendedName>
</protein>
<gene>
    <name evidence="1" type="ORF">AFULGI_00013170</name>
</gene>
<dbReference type="SMR" id="A0A075WEF4"/>
<dbReference type="RefSeq" id="WP_010878713.1">
    <property type="nucleotide sequence ID" value="NZ_CP006577.1"/>
</dbReference>
<reference evidence="1 2" key="1">
    <citation type="submission" date="2013-07" db="EMBL/GenBank/DDBJ databases">
        <title>Genome of Archaeoglobus fulgidus.</title>
        <authorList>
            <person name="Fiebig A."/>
            <person name="Birkeland N.-K."/>
        </authorList>
    </citation>
    <scope>NUCLEOTIDE SEQUENCE [LARGE SCALE GENOMIC DNA]</scope>
    <source>
        <strain evidence="1 2">DSM 8774</strain>
    </source>
</reference>
<name>A0A075WEF4_ARCFL</name>
<proteinExistence type="predicted"/>
<sequence length="97" mass="11289">MNGEVESRLRKYLERDKNGLRRELLRVLLEGKKFTTSEIHDILSRRGYSISPRGVSAMVGLISARLGILKTELGEKNRYYLKSEYADLVRKIVEEFE</sequence>
<dbReference type="InterPro" id="IPR020501">
    <property type="entry name" value="Uncharacterised_AF1218"/>
</dbReference>